<dbReference type="PROSITE" id="PS51257">
    <property type="entry name" value="PROKAR_LIPOPROTEIN"/>
    <property type="match status" value="1"/>
</dbReference>
<evidence type="ECO:0000256" key="2">
    <source>
        <dbReference type="ARBA" id="ARBA00022670"/>
    </source>
</evidence>
<dbReference type="GO" id="GO:0042254">
    <property type="term" value="P:ribosome biogenesis"/>
    <property type="evidence" value="ECO:0007669"/>
    <property type="project" value="UniProtKB-KW"/>
</dbReference>
<keyword evidence="1" id="KW-0690">Ribosome biogenesis</keyword>
<accession>A0A3N5BJP8</accession>
<comment type="similarity">
    <text evidence="5">Belongs to the Prp family.</text>
</comment>
<evidence type="ECO:0000313" key="8">
    <source>
        <dbReference type="Proteomes" id="UP000276443"/>
    </source>
</evidence>
<dbReference type="Proteomes" id="UP000276443">
    <property type="component" value="Unassembled WGS sequence"/>
</dbReference>
<reference evidence="7 8" key="1">
    <citation type="submission" date="2018-11" db="EMBL/GenBank/DDBJ databases">
        <title>Genomic Encyclopedia of Type Strains, Phase IV (KMG-IV): sequencing the most valuable type-strain genomes for metagenomic binning, comparative biology and taxonomic classification.</title>
        <authorList>
            <person name="Goeker M."/>
        </authorList>
    </citation>
    <scope>NUCLEOTIDE SEQUENCE [LARGE SCALE GENOMIC DNA]</scope>
    <source>
        <strain evidence="7 8">DSM 18090</strain>
    </source>
</reference>
<dbReference type="RefSeq" id="WP_124219177.1">
    <property type="nucleotide sequence ID" value="NZ_RKRF01000007.1"/>
</dbReference>
<evidence type="ECO:0000256" key="3">
    <source>
        <dbReference type="ARBA" id="ARBA00022801"/>
    </source>
</evidence>
<evidence type="ECO:0000256" key="6">
    <source>
        <dbReference type="ARBA" id="ARBA00044538"/>
    </source>
</evidence>
<evidence type="ECO:0000313" key="7">
    <source>
        <dbReference type="EMBL" id="RPF55480.1"/>
    </source>
</evidence>
<dbReference type="OrthoDB" id="48998at2"/>
<organism evidence="7 8">
    <name type="scientific">Aquisalibacillus elongatus</name>
    <dbReference type="NCBI Taxonomy" id="485577"/>
    <lineage>
        <taxon>Bacteria</taxon>
        <taxon>Bacillati</taxon>
        <taxon>Bacillota</taxon>
        <taxon>Bacilli</taxon>
        <taxon>Bacillales</taxon>
        <taxon>Bacillaceae</taxon>
        <taxon>Aquisalibacillus</taxon>
    </lineage>
</organism>
<dbReference type="SUPFAM" id="SSF118010">
    <property type="entry name" value="TM1457-like"/>
    <property type="match status" value="1"/>
</dbReference>
<dbReference type="GO" id="GO:0008234">
    <property type="term" value="F:cysteine-type peptidase activity"/>
    <property type="evidence" value="ECO:0007669"/>
    <property type="project" value="UniProtKB-KW"/>
</dbReference>
<keyword evidence="4" id="KW-0788">Thiol protease</keyword>
<dbReference type="GO" id="GO:0006508">
    <property type="term" value="P:proteolysis"/>
    <property type="evidence" value="ECO:0007669"/>
    <property type="project" value="UniProtKB-KW"/>
</dbReference>
<dbReference type="Pfam" id="PF04327">
    <property type="entry name" value="Peptidase_Prp"/>
    <property type="match status" value="1"/>
</dbReference>
<dbReference type="CDD" id="cd16332">
    <property type="entry name" value="Prp-like"/>
    <property type="match status" value="1"/>
</dbReference>
<dbReference type="PANTHER" id="PTHR39178">
    <property type="entry name" value="HYPOTHETICAL RIBOSOME-ASSOCIATED PROTEIN"/>
    <property type="match status" value="1"/>
</dbReference>
<dbReference type="InterPro" id="IPR036764">
    <property type="entry name" value="Peptidase_Prp_sf"/>
</dbReference>
<keyword evidence="2" id="KW-0645">Protease</keyword>
<dbReference type="PANTHER" id="PTHR39178:SF1">
    <property type="entry name" value="RIBOSOMAL-PROCESSING CYSTEINE PROTEASE PRP"/>
    <property type="match status" value="1"/>
</dbReference>
<evidence type="ECO:0000256" key="4">
    <source>
        <dbReference type="ARBA" id="ARBA00022807"/>
    </source>
</evidence>
<dbReference type="AlphaFoldDB" id="A0A3N5BJP8"/>
<dbReference type="Gene3D" id="3.30.70.1490">
    <property type="entry name" value="Cysteine protease Prp"/>
    <property type="match status" value="1"/>
</dbReference>
<dbReference type="EMBL" id="RKRF01000007">
    <property type="protein sequence ID" value="RPF55480.1"/>
    <property type="molecule type" value="Genomic_DNA"/>
</dbReference>
<sequence>MKNKKYQLGLIYIITTIMFMSGCNNENFNGQIEKGDTTINIEDYNSNDGVTALFIKNSNDFIYRVIVNGETNYSEYGTDILASAISVLTINTVNSLNELTDNELSFNHEPINGLPSIEIEMNNFGSEVDKEKSIVLIKSLKLGLKQIEQEYGDEYFKVMEISDNK</sequence>
<comment type="caution">
    <text evidence="7">The sequence shown here is derived from an EMBL/GenBank/DDBJ whole genome shotgun (WGS) entry which is preliminary data.</text>
</comment>
<name>A0A3N5BJP8_9BACI</name>
<gene>
    <name evidence="7" type="ORF">EDC24_0357</name>
</gene>
<evidence type="ECO:0000256" key="1">
    <source>
        <dbReference type="ARBA" id="ARBA00022517"/>
    </source>
</evidence>
<keyword evidence="8" id="KW-1185">Reference proteome</keyword>
<protein>
    <recommendedName>
        <fullName evidence="6">Ribosomal processing cysteine protease Prp</fullName>
    </recommendedName>
</protein>
<proteinExistence type="inferred from homology"/>
<keyword evidence="3" id="KW-0378">Hydrolase</keyword>
<dbReference type="InterPro" id="IPR007422">
    <property type="entry name" value="Peptidase_Prp"/>
</dbReference>
<evidence type="ECO:0000256" key="5">
    <source>
        <dbReference type="ARBA" id="ARBA00044503"/>
    </source>
</evidence>